<dbReference type="Gene3D" id="1.10.10.10">
    <property type="entry name" value="Winged helix-like DNA-binding domain superfamily/Winged helix DNA-binding domain"/>
    <property type="match status" value="1"/>
</dbReference>
<dbReference type="GO" id="GO:0003700">
    <property type="term" value="F:DNA-binding transcription factor activity"/>
    <property type="evidence" value="ECO:0007669"/>
    <property type="project" value="InterPro"/>
</dbReference>
<gene>
    <name evidence="5" type="ORF">SAMN04488059_12443</name>
</gene>
<dbReference type="CDD" id="cd07377">
    <property type="entry name" value="WHTH_GntR"/>
    <property type="match status" value="1"/>
</dbReference>
<proteinExistence type="predicted"/>
<evidence type="ECO:0000256" key="1">
    <source>
        <dbReference type="ARBA" id="ARBA00023015"/>
    </source>
</evidence>
<evidence type="ECO:0000256" key="2">
    <source>
        <dbReference type="ARBA" id="ARBA00023125"/>
    </source>
</evidence>
<evidence type="ECO:0000313" key="5">
    <source>
        <dbReference type="EMBL" id="SFD15705.1"/>
    </source>
</evidence>
<dbReference type="Pfam" id="PF07729">
    <property type="entry name" value="FCD"/>
    <property type="match status" value="1"/>
</dbReference>
<dbReference type="Pfam" id="PF00392">
    <property type="entry name" value="GntR"/>
    <property type="match status" value="1"/>
</dbReference>
<dbReference type="PANTHER" id="PTHR43537">
    <property type="entry name" value="TRANSCRIPTIONAL REGULATOR, GNTR FAMILY"/>
    <property type="match status" value="1"/>
</dbReference>
<dbReference type="RefSeq" id="WP_052952682.1">
    <property type="nucleotide sequence ID" value="NZ_FOMB01000024.1"/>
</dbReference>
<dbReference type="SUPFAM" id="SSF46785">
    <property type="entry name" value="Winged helix' DNA-binding domain"/>
    <property type="match status" value="1"/>
</dbReference>
<dbReference type="PANTHER" id="PTHR43537:SF24">
    <property type="entry name" value="GLUCONATE OPERON TRANSCRIPTIONAL REPRESSOR"/>
    <property type="match status" value="1"/>
</dbReference>
<dbReference type="AlphaFoldDB" id="A0A1I1Q115"/>
<dbReference type="STRING" id="728005.SAMN04488059_12443"/>
<dbReference type="InterPro" id="IPR036388">
    <property type="entry name" value="WH-like_DNA-bd_sf"/>
</dbReference>
<dbReference type="Gene3D" id="1.20.120.530">
    <property type="entry name" value="GntR ligand-binding domain-like"/>
    <property type="match status" value="1"/>
</dbReference>
<reference evidence="5 6" key="1">
    <citation type="submission" date="2016-10" db="EMBL/GenBank/DDBJ databases">
        <authorList>
            <person name="de Groot N.N."/>
        </authorList>
    </citation>
    <scope>NUCLEOTIDE SEQUENCE [LARGE SCALE GENOMIC DNA]</scope>
    <source>
        <strain evidence="5 6">CGMCC 1.10210</strain>
    </source>
</reference>
<dbReference type="InterPro" id="IPR008920">
    <property type="entry name" value="TF_FadR/GntR_C"/>
</dbReference>
<dbReference type="SUPFAM" id="SSF48008">
    <property type="entry name" value="GntR ligand-binding domain-like"/>
    <property type="match status" value="1"/>
</dbReference>
<evidence type="ECO:0000313" key="6">
    <source>
        <dbReference type="Proteomes" id="UP000182258"/>
    </source>
</evidence>
<dbReference type="SMART" id="SM00345">
    <property type="entry name" value="HTH_GNTR"/>
    <property type="match status" value="1"/>
</dbReference>
<dbReference type="SMART" id="SM00895">
    <property type="entry name" value="FCD"/>
    <property type="match status" value="1"/>
</dbReference>
<keyword evidence="2 5" id="KW-0238">DNA-binding</keyword>
<accession>A0A1I1Q115</accession>
<dbReference type="Proteomes" id="UP000182258">
    <property type="component" value="Unassembled WGS sequence"/>
</dbReference>
<evidence type="ECO:0000256" key="3">
    <source>
        <dbReference type="ARBA" id="ARBA00023163"/>
    </source>
</evidence>
<protein>
    <submittedName>
        <fullName evidence="5">DNA-binding transcriptional regulator, GntR family</fullName>
    </submittedName>
</protein>
<evidence type="ECO:0000259" key="4">
    <source>
        <dbReference type="PROSITE" id="PS50949"/>
    </source>
</evidence>
<dbReference type="PROSITE" id="PS50949">
    <property type="entry name" value="HTH_GNTR"/>
    <property type="match status" value="1"/>
</dbReference>
<name>A0A1I1Q115_9HYPH</name>
<sequence length="235" mass="26441">MNGETVRFELTQPKRISLSESVADTIAEAIATRIISPGERIVETSLVEKLGVSRVPIREALKVLHAQGIISGGGHRGYRVAAFGADVTQQIMEVRLSLESFMLRDAIENWRQGKGSPAILWQSIDAMRSSAKAGSLRNSLIADLEFHRHIRQAADNPIVGTLWDTIARHVLIVFNFERFRDEDLEAIPRQHEQFLDWIEKQVAQPETAFTDIQIELENHMLLIARKKKGAVSISR</sequence>
<dbReference type="PRINTS" id="PR00035">
    <property type="entry name" value="HTHGNTR"/>
</dbReference>
<dbReference type="OrthoDB" id="7846328at2"/>
<keyword evidence="3" id="KW-0804">Transcription</keyword>
<dbReference type="InterPro" id="IPR011711">
    <property type="entry name" value="GntR_C"/>
</dbReference>
<organism evidence="5 6">
    <name type="scientific">Devosia psychrophila</name>
    <dbReference type="NCBI Taxonomy" id="728005"/>
    <lineage>
        <taxon>Bacteria</taxon>
        <taxon>Pseudomonadati</taxon>
        <taxon>Pseudomonadota</taxon>
        <taxon>Alphaproteobacteria</taxon>
        <taxon>Hyphomicrobiales</taxon>
        <taxon>Devosiaceae</taxon>
        <taxon>Devosia</taxon>
    </lineage>
</organism>
<keyword evidence="1" id="KW-0805">Transcription regulation</keyword>
<dbReference type="InterPro" id="IPR000524">
    <property type="entry name" value="Tscrpt_reg_HTH_GntR"/>
</dbReference>
<dbReference type="EMBL" id="FOMB01000024">
    <property type="protein sequence ID" value="SFD15705.1"/>
    <property type="molecule type" value="Genomic_DNA"/>
</dbReference>
<dbReference type="GO" id="GO:0003677">
    <property type="term" value="F:DNA binding"/>
    <property type="evidence" value="ECO:0007669"/>
    <property type="project" value="UniProtKB-KW"/>
</dbReference>
<dbReference type="InterPro" id="IPR036390">
    <property type="entry name" value="WH_DNA-bd_sf"/>
</dbReference>
<feature type="domain" description="HTH gntR-type" evidence="4">
    <location>
        <begin position="16"/>
        <end position="83"/>
    </location>
</feature>